<name>A0AA86GSB9_9SPHN</name>
<sequence length="234" mass="25215">MRGRALSLVWLAVMASPLAIAWPDATAAQTTAPQTVDPVTRHVAEASRRFGIPQAWIWAVMRAESAGDVRAVSHAGAMGLMQIMPATWTYLRGRYGLGDDPYHVRDNIIAGTAYLRELHDRFGSPGFLAAYNAGPGRYEQYLATGRPLPRETRAYLAILAPMVGGSQPGRATIASADPLAWTRAPLFAMRADDARAAPQTEAETPPDDETSAQAVAPEVHPDRLFVPLSGQEPS</sequence>
<dbReference type="Gene3D" id="1.10.530.10">
    <property type="match status" value="1"/>
</dbReference>
<evidence type="ECO:0000313" key="7">
    <source>
        <dbReference type="Proteomes" id="UP000058599"/>
    </source>
</evidence>
<feature type="region of interest" description="Disordered" evidence="3">
    <location>
        <begin position="192"/>
        <end position="234"/>
    </location>
</feature>
<organism evidence="6 7">
    <name type="scientific">Sphingopyxis granuli</name>
    <dbReference type="NCBI Taxonomy" id="267128"/>
    <lineage>
        <taxon>Bacteria</taxon>
        <taxon>Pseudomonadati</taxon>
        <taxon>Pseudomonadota</taxon>
        <taxon>Alphaproteobacteria</taxon>
        <taxon>Sphingomonadales</taxon>
        <taxon>Sphingomonadaceae</taxon>
        <taxon>Sphingopyxis</taxon>
    </lineage>
</organism>
<evidence type="ECO:0000256" key="3">
    <source>
        <dbReference type="SAM" id="MobiDB-lite"/>
    </source>
</evidence>
<dbReference type="AlphaFoldDB" id="A0AA86GSB9"/>
<accession>A0AA86GSB9</accession>
<dbReference type="InterPro" id="IPR023346">
    <property type="entry name" value="Lysozyme-like_dom_sf"/>
</dbReference>
<gene>
    <name evidence="6" type="primary">slt4</name>
    <name evidence="6" type="ORF">SGRAN_4230</name>
</gene>
<dbReference type="Proteomes" id="UP000058599">
    <property type="component" value="Chromosome"/>
</dbReference>
<dbReference type="KEGG" id="sgi:SGRAN_4230"/>
<evidence type="ECO:0000256" key="2">
    <source>
        <dbReference type="ARBA" id="ARBA00009387"/>
    </source>
</evidence>
<evidence type="ECO:0000256" key="1">
    <source>
        <dbReference type="ARBA" id="ARBA00007734"/>
    </source>
</evidence>
<dbReference type="SUPFAM" id="SSF53955">
    <property type="entry name" value="Lysozyme-like"/>
    <property type="match status" value="1"/>
</dbReference>
<evidence type="ECO:0000313" key="6">
    <source>
        <dbReference type="EMBL" id="AMG76556.1"/>
    </source>
</evidence>
<evidence type="ECO:0000259" key="5">
    <source>
        <dbReference type="Pfam" id="PF01464"/>
    </source>
</evidence>
<protein>
    <submittedName>
        <fullName evidence="6">Lytic transglycosylase</fullName>
    </submittedName>
</protein>
<comment type="similarity">
    <text evidence="2">Belongs to the virb1 family.</text>
</comment>
<dbReference type="InterPro" id="IPR008258">
    <property type="entry name" value="Transglycosylase_SLT_dom_1"/>
</dbReference>
<dbReference type="CDD" id="cd00254">
    <property type="entry name" value="LT-like"/>
    <property type="match status" value="1"/>
</dbReference>
<dbReference type="PANTHER" id="PTHR37423">
    <property type="entry name" value="SOLUBLE LYTIC MUREIN TRANSGLYCOSYLASE-RELATED"/>
    <property type="match status" value="1"/>
</dbReference>
<proteinExistence type="inferred from homology"/>
<feature type="signal peptide" evidence="4">
    <location>
        <begin position="1"/>
        <end position="21"/>
    </location>
</feature>
<evidence type="ECO:0000256" key="4">
    <source>
        <dbReference type="SAM" id="SignalP"/>
    </source>
</evidence>
<keyword evidence="4" id="KW-0732">Signal</keyword>
<reference evidence="6 7" key="1">
    <citation type="journal article" date="2016" name="BMC Genomics">
        <title>Genomic analysis of the nitrate-respiring Sphingopyxis granuli (formerly Sphingomonas macrogoltabida) strain TFA.</title>
        <authorList>
            <person name="Garcia-Romero I."/>
            <person name="Perez-Pulido A.J."/>
            <person name="Gonzalez-Flores Y.E."/>
            <person name="Reyes-Ramirez F."/>
            <person name="Santero E."/>
            <person name="Floriano B."/>
        </authorList>
    </citation>
    <scope>NUCLEOTIDE SEQUENCE [LARGE SCALE GENOMIC DNA]</scope>
    <source>
        <strain evidence="6 7">TFA</strain>
    </source>
</reference>
<comment type="similarity">
    <text evidence="1">Belongs to the transglycosylase Slt family.</text>
</comment>
<dbReference type="PANTHER" id="PTHR37423:SF2">
    <property type="entry name" value="MEMBRANE-BOUND LYTIC MUREIN TRANSGLYCOSYLASE C"/>
    <property type="match status" value="1"/>
</dbReference>
<keyword evidence="7" id="KW-1185">Reference proteome</keyword>
<feature type="chain" id="PRO_5041742911" evidence="4">
    <location>
        <begin position="22"/>
        <end position="234"/>
    </location>
</feature>
<dbReference type="EMBL" id="CP012199">
    <property type="protein sequence ID" value="AMG76556.1"/>
    <property type="molecule type" value="Genomic_DNA"/>
</dbReference>
<dbReference type="Pfam" id="PF01464">
    <property type="entry name" value="SLT"/>
    <property type="match status" value="1"/>
</dbReference>
<feature type="domain" description="Transglycosylase SLT" evidence="5">
    <location>
        <begin position="44"/>
        <end position="143"/>
    </location>
</feature>